<name>A7XCE3_9POXV</name>
<dbReference type="Proteomes" id="UP000130031">
    <property type="component" value="Segment"/>
</dbReference>
<dbReference type="Pfam" id="PF04708">
    <property type="entry name" value="Pox_F16"/>
    <property type="match status" value="1"/>
</dbReference>
<evidence type="ECO:0000256" key="5">
    <source>
        <dbReference type="ARBA" id="ARBA00034820"/>
    </source>
</evidence>
<evidence type="ECO:0000256" key="3">
    <source>
        <dbReference type="ARBA" id="ARBA00022562"/>
    </source>
</evidence>
<dbReference type="EMBL" id="EF420157">
    <property type="protein sequence ID" value="ABQ43659.1"/>
    <property type="molecule type" value="Genomic_DNA"/>
</dbReference>
<dbReference type="PIRSF" id="PIRSF015792">
    <property type="entry name" value="VAC_F16L"/>
    <property type="match status" value="1"/>
</dbReference>
<evidence type="ECO:0000313" key="9">
    <source>
        <dbReference type="Proteomes" id="UP000130031"/>
    </source>
</evidence>
<reference evidence="8 9" key="1">
    <citation type="journal article" date="2007" name="Virus Res.">
        <title>Comparative genetic analysis of genomic DNA sequences of two human isolates of Tanapox virus.</title>
        <authorList>
            <person name="Nazarian S.H."/>
            <person name="Barrett J.W."/>
            <person name="Frace A.M."/>
            <person name="Olsen-Rasmussen M."/>
            <person name="Khristova M."/>
            <person name="Shaban M."/>
            <person name="Neering S."/>
            <person name="Li Y."/>
            <person name="Damon I.K."/>
            <person name="Esposito J.J."/>
            <person name="Essani K."/>
            <person name="McFadden G."/>
        </authorList>
    </citation>
    <scope>NUCLEOTIDE SEQUENCE [LARGE SCALE GENOMIC DNA]</scope>
    <source>
        <strain evidence="6">TPV-Kenya</strain>
        <strain evidence="7">TPV-RoC</strain>
    </source>
</reference>
<evidence type="ECO:0000256" key="4">
    <source>
        <dbReference type="ARBA" id="ARBA00034705"/>
    </source>
</evidence>
<protein>
    <recommendedName>
        <fullName evidence="5">Protein OPG061</fullName>
    </recommendedName>
</protein>
<accession>A7XCE3</accession>
<evidence type="ECO:0000313" key="7">
    <source>
        <dbReference type="EMBL" id="ABQ43659.1"/>
    </source>
</evidence>
<dbReference type="EMBL" id="EF420156">
    <property type="protein sequence ID" value="ABQ43504.1"/>
    <property type="molecule type" value="Genomic_DNA"/>
</dbReference>
<sequence length="215" mass="24846">MTFAIIVTSLVSLFDASIPFQTKICKQQCKSLGKTVIDEIKLFGYVNKKTLSSNKCVNLYNNNIDTIIFYQIKQLTICIKKLYKILMKNRVTPIKIYFARDYLVFGGIPPSFKTVTINLKIRNRKKIKKFINLINNTNDTTVIKNFVNDNFGNVDLLLKIVKENVLWVTILLSNKNNSRLNIIKFNNFISKIKKIDAENNKLISEICNDLKLIKI</sequence>
<dbReference type="Proteomes" id="UP000099606">
    <property type="component" value="Segment"/>
</dbReference>
<evidence type="ECO:0000256" key="2">
    <source>
        <dbReference type="ARBA" id="ARBA00022518"/>
    </source>
</evidence>
<evidence type="ECO:0000256" key="1">
    <source>
        <dbReference type="ARBA" id="ARBA00004307"/>
    </source>
</evidence>
<proteinExistence type="inferred from homology"/>
<keyword evidence="3" id="KW-1048">Host nucleus</keyword>
<comment type="similarity">
    <text evidence="4">Belongs to the orthopoxvirus OPG058 family.</text>
</comment>
<evidence type="ECO:0000313" key="6">
    <source>
        <dbReference type="EMBL" id="ABQ43504.1"/>
    </source>
</evidence>
<comment type="subcellular location">
    <subcellularLocation>
        <location evidence="1">Host nucleus</location>
        <location evidence="1">Host nucleolus</location>
    </subcellularLocation>
</comment>
<evidence type="ECO:0000313" key="8">
    <source>
        <dbReference type="Proteomes" id="UP000099606"/>
    </source>
</evidence>
<organism evidence="6 9">
    <name type="scientific">Tanapox virus</name>
    <dbReference type="NCBI Taxonomy" id="99000"/>
    <lineage>
        <taxon>Viruses</taxon>
        <taxon>Varidnaviria</taxon>
        <taxon>Bamfordvirae</taxon>
        <taxon>Nucleocytoviricota</taxon>
        <taxon>Pokkesviricetes</taxon>
        <taxon>Chitovirales</taxon>
        <taxon>Poxviridae</taxon>
        <taxon>Chordopoxvirinae</taxon>
        <taxon>Yatapoxvirus</taxon>
        <taxon>Yatapoxvirus tanapox</taxon>
    </lineage>
</organism>
<gene>
    <name evidence="6" type="primary">30L</name>
</gene>
<dbReference type="GO" id="GO:0044196">
    <property type="term" value="C:host cell nucleolus"/>
    <property type="evidence" value="ECO:0007669"/>
    <property type="project" value="UniProtKB-SubCell"/>
</dbReference>
<keyword evidence="2" id="KW-0244">Early protein</keyword>
<dbReference type="InterPro" id="IPR006798">
    <property type="entry name" value="Poxvirus_F16"/>
</dbReference>